<dbReference type="PROSITE" id="PS00233">
    <property type="entry name" value="CHIT_BIND_RR_1"/>
    <property type="match status" value="2"/>
</dbReference>
<dbReference type="InterPro" id="IPR031311">
    <property type="entry name" value="CHIT_BIND_RR_consensus"/>
</dbReference>
<evidence type="ECO:0000256" key="2">
    <source>
        <dbReference type="PROSITE-ProRule" id="PRU00497"/>
    </source>
</evidence>
<evidence type="ECO:0000256" key="1">
    <source>
        <dbReference type="ARBA" id="ARBA00022460"/>
    </source>
</evidence>
<name>A0A195FN80_9HYME</name>
<dbReference type="STRING" id="34720.A0A195FN80"/>
<dbReference type="PRINTS" id="PR00947">
    <property type="entry name" value="CUTICLE"/>
</dbReference>
<dbReference type="GO" id="GO:0008010">
    <property type="term" value="F:structural constituent of chitin-based larval cuticle"/>
    <property type="evidence" value="ECO:0007669"/>
    <property type="project" value="TreeGrafter"/>
</dbReference>
<sequence>MHICQHTSQKFINKREIFVTATLLCVLAVAAFAAPPNSLHDTFIPIVALQQDGPNADGSYSYGYQTGNGIQAQEQGQLFNIAKDEDALRVQGSFSYTDDNGSPISLSYSADEAGFHPQGEHLPVAPPIPSAILRALEYNAQHPEEDNLGIYTTSAAGLDKHLPISDYCRSMYTSLVILIALAACTAAAPADEPIPIVSQSQEGPNPDGSYKWSYETGNGIKANEEGHLEEVGTDNEAMKAEGGFSYSSDDGQAISLTYVADKNGFQPVGAHLPTTPEIPPLILKALEWNAAHPSKEDENQV</sequence>
<keyword evidence="4" id="KW-1185">Reference proteome</keyword>
<proteinExistence type="predicted"/>
<protein>
    <submittedName>
        <fullName evidence="3">Endocuticle structural glycoprotein SgAbd-1</fullName>
    </submittedName>
</protein>
<dbReference type="GO" id="GO:0062129">
    <property type="term" value="C:chitin-based extracellular matrix"/>
    <property type="evidence" value="ECO:0007669"/>
    <property type="project" value="TreeGrafter"/>
</dbReference>
<dbReference type="InterPro" id="IPR000618">
    <property type="entry name" value="Insect_cuticle"/>
</dbReference>
<evidence type="ECO:0000313" key="4">
    <source>
        <dbReference type="Proteomes" id="UP000078541"/>
    </source>
</evidence>
<evidence type="ECO:0000313" key="3">
    <source>
        <dbReference type="EMBL" id="KYN41851.1"/>
    </source>
</evidence>
<dbReference type="Pfam" id="PF00379">
    <property type="entry name" value="Chitin_bind_4"/>
    <property type="match status" value="2"/>
</dbReference>
<dbReference type="PROSITE" id="PS51155">
    <property type="entry name" value="CHIT_BIND_RR_2"/>
    <property type="match status" value="2"/>
</dbReference>
<dbReference type="InterPro" id="IPR050468">
    <property type="entry name" value="Cuticle_Struct_Prot"/>
</dbReference>
<dbReference type="Proteomes" id="UP000078541">
    <property type="component" value="Unassembled WGS sequence"/>
</dbReference>
<dbReference type="PANTHER" id="PTHR10380">
    <property type="entry name" value="CUTICLE PROTEIN"/>
    <property type="match status" value="1"/>
</dbReference>
<dbReference type="AlphaFoldDB" id="A0A195FN80"/>
<gene>
    <name evidence="3" type="ORF">ALC56_03781</name>
</gene>
<keyword evidence="1 2" id="KW-0193">Cuticle</keyword>
<dbReference type="EMBL" id="KQ981424">
    <property type="protein sequence ID" value="KYN41851.1"/>
    <property type="molecule type" value="Genomic_DNA"/>
</dbReference>
<organism evidence="3 4">
    <name type="scientific">Trachymyrmex septentrionalis</name>
    <dbReference type="NCBI Taxonomy" id="34720"/>
    <lineage>
        <taxon>Eukaryota</taxon>
        <taxon>Metazoa</taxon>
        <taxon>Ecdysozoa</taxon>
        <taxon>Arthropoda</taxon>
        <taxon>Hexapoda</taxon>
        <taxon>Insecta</taxon>
        <taxon>Pterygota</taxon>
        <taxon>Neoptera</taxon>
        <taxon>Endopterygota</taxon>
        <taxon>Hymenoptera</taxon>
        <taxon>Apocrita</taxon>
        <taxon>Aculeata</taxon>
        <taxon>Formicoidea</taxon>
        <taxon>Formicidae</taxon>
        <taxon>Myrmicinae</taxon>
        <taxon>Trachymyrmex</taxon>
    </lineage>
</organism>
<accession>A0A195FN80</accession>
<dbReference type="PANTHER" id="PTHR10380:SF241">
    <property type="entry name" value="CUTICULAR PROTEIN 47EG-RELATED"/>
    <property type="match status" value="1"/>
</dbReference>
<reference evidence="3 4" key="1">
    <citation type="submission" date="2016-03" db="EMBL/GenBank/DDBJ databases">
        <title>Trachymyrmex septentrionalis WGS genome.</title>
        <authorList>
            <person name="Nygaard S."/>
            <person name="Hu H."/>
            <person name="Boomsma J."/>
            <person name="Zhang G."/>
        </authorList>
    </citation>
    <scope>NUCLEOTIDE SEQUENCE [LARGE SCALE GENOMIC DNA]</scope>
    <source>
        <strain evidence="3">Tsep2-gDNA-1</strain>
        <tissue evidence="3">Whole body</tissue>
    </source>
</reference>